<proteinExistence type="predicted"/>
<reference evidence="1" key="2">
    <citation type="journal article" date="2015" name="Data Brief">
        <title>Shoot transcriptome of the giant reed, Arundo donax.</title>
        <authorList>
            <person name="Barrero R.A."/>
            <person name="Guerrero F.D."/>
            <person name="Moolhuijzen P."/>
            <person name="Goolsby J.A."/>
            <person name="Tidwell J."/>
            <person name="Bellgard S.E."/>
            <person name="Bellgard M.I."/>
        </authorList>
    </citation>
    <scope>NUCLEOTIDE SEQUENCE</scope>
    <source>
        <tissue evidence="1">Shoot tissue taken approximately 20 cm above the soil surface</tissue>
    </source>
</reference>
<name>A0A0A9FMY9_ARUDO</name>
<reference evidence="1" key="1">
    <citation type="submission" date="2014-09" db="EMBL/GenBank/DDBJ databases">
        <authorList>
            <person name="Magalhaes I.L.F."/>
            <person name="Oliveira U."/>
            <person name="Santos F.R."/>
            <person name="Vidigal T.H.D.A."/>
            <person name="Brescovit A.D."/>
            <person name="Santos A.J."/>
        </authorList>
    </citation>
    <scope>NUCLEOTIDE SEQUENCE</scope>
    <source>
        <tissue evidence="1">Shoot tissue taken approximately 20 cm above the soil surface</tissue>
    </source>
</reference>
<sequence>MDSTDTLERLNNSIEYVEHNIGMIAARLAIQNI</sequence>
<dbReference type="AlphaFoldDB" id="A0A0A9FMY9"/>
<accession>A0A0A9FMY9</accession>
<dbReference type="EMBL" id="GBRH01188233">
    <property type="protein sequence ID" value="JAE09663.1"/>
    <property type="molecule type" value="Transcribed_RNA"/>
</dbReference>
<protein>
    <submittedName>
        <fullName evidence="1">Uncharacterized protein</fullName>
    </submittedName>
</protein>
<organism evidence="1">
    <name type="scientific">Arundo donax</name>
    <name type="common">Giant reed</name>
    <name type="synonym">Donax arundinaceus</name>
    <dbReference type="NCBI Taxonomy" id="35708"/>
    <lineage>
        <taxon>Eukaryota</taxon>
        <taxon>Viridiplantae</taxon>
        <taxon>Streptophyta</taxon>
        <taxon>Embryophyta</taxon>
        <taxon>Tracheophyta</taxon>
        <taxon>Spermatophyta</taxon>
        <taxon>Magnoliopsida</taxon>
        <taxon>Liliopsida</taxon>
        <taxon>Poales</taxon>
        <taxon>Poaceae</taxon>
        <taxon>PACMAD clade</taxon>
        <taxon>Arundinoideae</taxon>
        <taxon>Arundineae</taxon>
        <taxon>Arundo</taxon>
    </lineage>
</organism>
<evidence type="ECO:0000313" key="1">
    <source>
        <dbReference type="EMBL" id="JAE09663.1"/>
    </source>
</evidence>